<dbReference type="Proteomes" id="UP001277471">
    <property type="component" value="Unassembled WGS sequence"/>
</dbReference>
<proteinExistence type="predicted"/>
<geneLocation type="plasmid" evidence="2 3">
    <name>p3</name>
</geneLocation>
<reference evidence="1 4" key="2">
    <citation type="submission" date="2023-11" db="EMBL/GenBank/DDBJ databases">
        <title>MicrobeMod: A computational toolkit for identifying prokaryotic methylation and restriction-modification with nanopore sequencing.</title>
        <authorList>
            <person name="Crits-Christoph A."/>
            <person name="Kang S.C."/>
            <person name="Lee H."/>
            <person name="Ostrov N."/>
        </authorList>
    </citation>
    <scope>NUCLEOTIDE SEQUENCE [LARGE SCALE GENOMIC DNA]</scope>
    <source>
        <strain evidence="1 4">ATCC 29145</strain>
    </source>
</reference>
<evidence type="ECO:0000313" key="3">
    <source>
        <dbReference type="Proteomes" id="UP000298774"/>
    </source>
</evidence>
<name>A0A4D8QPV2_AZOBR</name>
<dbReference type="RefSeq" id="WP_015989380.1">
    <property type="nucleotide sequence ID" value="NZ_CP032342.1"/>
</dbReference>
<dbReference type="GeneID" id="56447925"/>
<evidence type="ECO:0000313" key="4">
    <source>
        <dbReference type="Proteomes" id="UP001277471"/>
    </source>
</evidence>
<keyword evidence="4" id="KW-1185">Reference proteome</keyword>
<gene>
    <name evidence="2" type="ORF">D3868_28260</name>
    <name evidence="1" type="ORF">SIM66_00410</name>
</gene>
<dbReference type="EMBL" id="JAWXYC010000001">
    <property type="protein sequence ID" value="MDX5949670.1"/>
    <property type="molecule type" value="Genomic_DNA"/>
</dbReference>
<protein>
    <submittedName>
        <fullName evidence="2">Uncharacterized protein</fullName>
    </submittedName>
</protein>
<evidence type="ECO:0000313" key="2">
    <source>
        <dbReference type="EMBL" id="QCO12905.1"/>
    </source>
</evidence>
<organism evidence="2 3">
    <name type="scientific">Azospirillum brasilense</name>
    <dbReference type="NCBI Taxonomy" id="192"/>
    <lineage>
        <taxon>Bacteria</taxon>
        <taxon>Pseudomonadati</taxon>
        <taxon>Pseudomonadota</taxon>
        <taxon>Alphaproteobacteria</taxon>
        <taxon>Rhodospirillales</taxon>
        <taxon>Azospirillaceae</taxon>
        <taxon>Azospirillum</taxon>
    </lineage>
</organism>
<accession>A0A4D8QPV2</accession>
<dbReference type="Proteomes" id="UP000298774">
    <property type="component" value="Plasmid p3"/>
</dbReference>
<evidence type="ECO:0000313" key="1">
    <source>
        <dbReference type="EMBL" id="MDX5949670.1"/>
    </source>
</evidence>
<dbReference type="EMBL" id="CP032342">
    <property type="protein sequence ID" value="QCO12905.1"/>
    <property type="molecule type" value="Genomic_DNA"/>
</dbReference>
<reference evidence="2 3" key="1">
    <citation type="submission" date="2018-09" db="EMBL/GenBank/DDBJ databases">
        <title>Whole genome based analysis of evolution and adaptive divergence in Indian and Brazilian strains of Azospirillum brasilense.</title>
        <authorList>
            <person name="Singh C."/>
            <person name="Tripathi A.K."/>
        </authorList>
    </citation>
    <scope>NUCLEOTIDE SEQUENCE [LARGE SCALE GENOMIC DNA]</scope>
    <source>
        <strain evidence="2 3">MTCC4038</strain>
        <plasmid evidence="2 3">p3</plasmid>
    </source>
</reference>
<keyword evidence="2" id="KW-0614">Plasmid</keyword>
<dbReference type="AlphaFoldDB" id="A0A4D8QPV2"/>
<sequence length="78" mass="8334">MGERKLTDAEARHLGWIADVEKKGGVMTAFTAAMVSWAHSAGLASMKPASRFMVRPSLTQAGRSALSHHREAQGGNRG</sequence>